<comment type="caution">
    <text evidence="1">The sequence shown here is derived from an EMBL/GenBank/DDBJ whole genome shotgun (WGS) entry which is preliminary data.</text>
</comment>
<protein>
    <submittedName>
        <fullName evidence="1">Uncharacterized protein</fullName>
    </submittedName>
</protein>
<accession>X6MKX3</accession>
<evidence type="ECO:0000313" key="2">
    <source>
        <dbReference type="Proteomes" id="UP000023152"/>
    </source>
</evidence>
<name>X6MKX3_RETFI</name>
<proteinExistence type="predicted"/>
<keyword evidence="2" id="KW-1185">Reference proteome</keyword>
<organism evidence="1 2">
    <name type="scientific">Reticulomyxa filosa</name>
    <dbReference type="NCBI Taxonomy" id="46433"/>
    <lineage>
        <taxon>Eukaryota</taxon>
        <taxon>Sar</taxon>
        <taxon>Rhizaria</taxon>
        <taxon>Retaria</taxon>
        <taxon>Foraminifera</taxon>
        <taxon>Monothalamids</taxon>
        <taxon>Reticulomyxidae</taxon>
        <taxon>Reticulomyxa</taxon>
    </lineage>
</organism>
<sequence>MNNEWDKSLDFSFQLAAKLLNEFSSHFDVSEQLLLRPVPLNTSEKAWVLSFKQKLAMNDKLAFDKFPNDRLLVDIQNKVFHIIFQFQYFEIVLKWLPMFVELDMVQALEVLNTNNNFFGPAAV</sequence>
<dbReference type="EMBL" id="ASPP01020423">
    <property type="protein sequence ID" value="ETO13725.1"/>
    <property type="molecule type" value="Genomic_DNA"/>
</dbReference>
<evidence type="ECO:0000313" key="1">
    <source>
        <dbReference type="EMBL" id="ETO13725.1"/>
    </source>
</evidence>
<gene>
    <name evidence="1" type="ORF">RFI_23644</name>
</gene>
<feature type="non-terminal residue" evidence="1">
    <location>
        <position position="123"/>
    </location>
</feature>
<dbReference type="Proteomes" id="UP000023152">
    <property type="component" value="Unassembled WGS sequence"/>
</dbReference>
<dbReference type="AlphaFoldDB" id="X6MKX3"/>
<reference evidence="1 2" key="1">
    <citation type="journal article" date="2013" name="Curr. Biol.">
        <title>The Genome of the Foraminiferan Reticulomyxa filosa.</title>
        <authorList>
            <person name="Glockner G."/>
            <person name="Hulsmann N."/>
            <person name="Schleicher M."/>
            <person name="Noegel A.A."/>
            <person name="Eichinger L."/>
            <person name="Gallinger C."/>
            <person name="Pawlowski J."/>
            <person name="Sierra R."/>
            <person name="Euteneuer U."/>
            <person name="Pillet L."/>
            <person name="Moustafa A."/>
            <person name="Platzer M."/>
            <person name="Groth M."/>
            <person name="Szafranski K."/>
            <person name="Schliwa M."/>
        </authorList>
    </citation>
    <scope>NUCLEOTIDE SEQUENCE [LARGE SCALE GENOMIC DNA]</scope>
</reference>